<protein>
    <submittedName>
        <fullName evidence="1">Uncharacterized protein</fullName>
    </submittedName>
</protein>
<evidence type="ECO:0000313" key="1">
    <source>
        <dbReference type="EMBL" id="MPN16434.1"/>
    </source>
</evidence>
<accession>A0A645FWY5</accession>
<organism evidence="1">
    <name type="scientific">bioreactor metagenome</name>
    <dbReference type="NCBI Taxonomy" id="1076179"/>
    <lineage>
        <taxon>unclassified sequences</taxon>
        <taxon>metagenomes</taxon>
        <taxon>ecological metagenomes</taxon>
    </lineage>
</organism>
<dbReference type="AlphaFoldDB" id="A0A645FWY5"/>
<gene>
    <name evidence="1" type="ORF">SDC9_163774</name>
</gene>
<name>A0A645FWY5_9ZZZZ</name>
<proteinExistence type="predicted"/>
<sequence>MPECHARAISKGVGTDMSLLGELIPLLSPILPIETGTFSQAPPARYLVLTPLTEAFQLYADNRPQHETQEVRLSLFDQGNYNTIKNQIILALLNAEITITDRRYLGYEADTGYHHFVIEVAKDYPWEV</sequence>
<reference evidence="1" key="1">
    <citation type="submission" date="2019-08" db="EMBL/GenBank/DDBJ databases">
        <authorList>
            <person name="Kucharzyk K."/>
            <person name="Murdoch R.W."/>
            <person name="Higgins S."/>
            <person name="Loffler F."/>
        </authorList>
    </citation>
    <scope>NUCLEOTIDE SEQUENCE</scope>
</reference>
<comment type="caution">
    <text evidence="1">The sequence shown here is derived from an EMBL/GenBank/DDBJ whole genome shotgun (WGS) entry which is preliminary data.</text>
</comment>
<dbReference type="EMBL" id="VSSQ01063388">
    <property type="protein sequence ID" value="MPN16434.1"/>
    <property type="molecule type" value="Genomic_DNA"/>
</dbReference>